<dbReference type="InterPro" id="IPR040250">
    <property type="entry name" value="Nucleobindin"/>
</dbReference>
<dbReference type="EMBL" id="LJIJ01000509">
    <property type="protein sequence ID" value="ODM96722.1"/>
    <property type="molecule type" value="Genomic_DNA"/>
</dbReference>
<evidence type="ECO:0000313" key="21">
    <source>
        <dbReference type="Proteomes" id="UP000094527"/>
    </source>
</evidence>
<dbReference type="OrthoDB" id="5982823at2759"/>
<dbReference type="Pfam" id="PF13499">
    <property type="entry name" value="EF-hand_7"/>
    <property type="match status" value="1"/>
</dbReference>
<evidence type="ECO:0000256" key="7">
    <source>
        <dbReference type="ARBA" id="ARBA00022525"/>
    </source>
</evidence>
<dbReference type="FunFam" id="1.10.238.10:FF:000045">
    <property type="entry name" value="Nucleobindin 2"/>
    <property type="match status" value="1"/>
</dbReference>
<dbReference type="STRING" id="48709.A0A1D2MUX5"/>
<evidence type="ECO:0000256" key="6">
    <source>
        <dbReference type="ARBA" id="ARBA00022490"/>
    </source>
</evidence>
<dbReference type="GO" id="GO:0070062">
    <property type="term" value="C:extracellular exosome"/>
    <property type="evidence" value="ECO:0007669"/>
    <property type="project" value="TreeGrafter"/>
</dbReference>
<name>A0A1D2MUX5_ORCCI</name>
<evidence type="ECO:0000256" key="15">
    <source>
        <dbReference type="ARBA" id="ARBA00023125"/>
    </source>
</evidence>
<evidence type="ECO:0000256" key="3">
    <source>
        <dbReference type="ARBA" id="ARBA00004555"/>
    </source>
</evidence>
<feature type="chain" id="PRO_5008904574" evidence="18">
    <location>
        <begin position="20"/>
        <end position="573"/>
    </location>
</feature>
<feature type="region of interest" description="Disordered" evidence="17">
    <location>
        <begin position="357"/>
        <end position="573"/>
    </location>
</feature>
<dbReference type="Pfam" id="PF25434">
    <property type="entry name" value="NUCB1_N"/>
    <property type="match status" value="1"/>
</dbReference>
<feature type="compositionally biased region" description="Low complexity" evidence="17">
    <location>
        <begin position="377"/>
        <end position="389"/>
    </location>
</feature>
<dbReference type="Gene3D" id="1.10.238.10">
    <property type="entry name" value="EF-hand"/>
    <property type="match status" value="1"/>
</dbReference>
<keyword evidence="21" id="KW-1185">Reference proteome</keyword>
<feature type="compositionally biased region" description="Basic and acidic residues" evidence="17">
    <location>
        <begin position="433"/>
        <end position="446"/>
    </location>
</feature>
<organism evidence="20 21">
    <name type="scientific">Orchesella cincta</name>
    <name type="common">Springtail</name>
    <name type="synonym">Podura cincta</name>
    <dbReference type="NCBI Taxonomy" id="48709"/>
    <lineage>
        <taxon>Eukaryota</taxon>
        <taxon>Metazoa</taxon>
        <taxon>Ecdysozoa</taxon>
        <taxon>Arthropoda</taxon>
        <taxon>Hexapoda</taxon>
        <taxon>Collembola</taxon>
        <taxon>Entomobryomorpha</taxon>
        <taxon>Entomobryoidea</taxon>
        <taxon>Orchesellidae</taxon>
        <taxon>Orchesellinae</taxon>
        <taxon>Orchesella</taxon>
    </lineage>
</organism>
<comment type="caution">
    <text evidence="20">The sequence shown here is derived from an EMBL/GenBank/DDBJ whole genome shotgun (WGS) entry which is preliminary data.</text>
</comment>
<dbReference type="InterPro" id="IPR011992">
    <property type="entry name" value="EF-hand-dom_pair"/>
</dbReference>
<keyword evidence="8" id="KW-0597">Phosphoprotein</keyword>
<dbReference type="GO" id="GO:0005509">
    <property type="term" value="F:calcium ion binding"/>
    <property type="evidence" value="ECO:0007669"/>
    <property type="project" value="InterPro"/>
</dbReference>
<keyword evidence="16" id="KW-0472">Membrane</keyword>
<evidence type="ECO:0000256" key="16">
    <source>
        <dbReference type="ARBA" id="ARBA00023136"/>
    </source>
</evidence>
<dbReference type="GO" id="GO:0003677">
    <property type="term" value="F:DNA binding"/>
    <property type="evidence" value="ECO:0007669"/>
    <property type="project" value="UniProtKB-KW"/>
</dbReference>
<dbReference type="GO" id="GO:0005794">
    <property type="term" value="C:Golgi apparatus"/>
    <property type="evidence" value="ECO:0007669"/>
    <property type="project" value="UniProtKB-SubCell"/>
</dbReference>
<protein>
    <submittedName>
        <fullName evidence="20">Nucleobindin-1</fullName>
    </submittedName>
</protein>
<evidence type="ECO:0000256" key="9">
    <source>
        <dbReference type="ARBA" id="ARBA00022658"/>
    </source>
</evidence>
<evidence type="ECO:0000256" key="4">
    <source>
        <dbReference type="ARBA" id="ARBA00004613"/>
    </source>
</evidence>
<dbReference type="GO" id="GO:0005793">
    <property type="term" value="C:endoplasmic reticulum-Golgi intermediate compartment"/>
    <property type="evidence" value="ECO:0007669"/>
    <property type="project" value="TreeGrafter"/>
</dbReference>
<evidence type="ECO:0000313" key="20">
    <source>
        <dbReference type="EMBL" id="ODM96722.1"/>
    </source>
</evidence>
<keyword evidence="9" id="KW-0344">Guanine-nucleotide releasing factor</keyword>
<dbReference type="GO" id="GO:0016020">
    <property type="term" value="C:membrane"/>
    <property type="evidence" value="ECO:0007669"/>
    <property type="project" value="UniProtKB-SubCell"/>
</dbReference>
<evidence type="ECO:0000256" key="13">
    <source>
        <dbReference type="ARBA" id="ARBA00022837"/>
    </source>
</evidence>
<dbReference type="PROSITE" id="PS50222">
    <property type="entry name" value="EF_HAND_2"/>
    <property type="match status" value="1"/>
</dbReference>
<evidence type="ECO:0000256" key="18">
    <source>
        <dbReference type="SAM" id="SignalP"/>
    </source>
</evidence>
<gene>
    <name evidence="20" type="ORF">Ocin01_09957</name>
</gene>
<dbReference type="Proteomes" id="UP000094527">
    <property type="component" value="Unassembled WGS sequence"/>
</dbReference>
<dbReference type="PROSITE" id="PS51257">
    <property type="entry name" value="PROKAR_LIPOPROTEIN"/>
    <property type="match status" value="1"/>
</dbReference>
<dbReference type="InterPro" id="IPR002048">
    <property type="entry name" value="EF_hand_dom"/>
</dbReference>
<reference evidence="20 21" key="1">
    <citation type="journal article" date="2016" name="Genome Biol. Evol.">
        <title>Gene Family Evolution Reflects Adaptation to Soil Environmental Stressors in the Genome of the Collembolan Orchesella cincta.</title>
        <authorList>
            <person name="Faddeeva-Vakhrusheva A."/>
            <person name="Derks M.F."/>
            <person name="Anvar S.Y."/>
            <person name="Agamennone V."/>
            <person name="Suring W."/>
            <person name="Smit S."/>
            <person name="van Straalen N.M."/>
            <person name="Roelofs D."/>
        </authorList>
    </citation>
    <scope>NUCLEOTIDE SEQUENCE [LARGE SCALE GENOMIC DNA]</scope>
    <source>
        <tissue evidence="20">Mixed pool</tissue>
    </source>
</reference>
<keyword evidence="7" id="KW-0964">Secreted</keyword>
<feature type="compositionally biased region" description="Low complexity" evidence="17">
    <location>
        <begin position="447"/>
        <end position="489"/>
    </location>
</feature>
<dbReference type="GO" id="GO:0005085">
    <property type="term" value="F:guanyl-nucleotide exchange factor activity"/>
    <property type="evidence" value="ECO:0007669"/>
    <property type="project" value="UniProtKB-KW"/>
</dbReference>
<evidence type="ECO:0000256" key="5">
    <source>
        <dbReference type="ARBA" id="ARBA00008063"/>
    </source>
</evidence>
<comment type="similarity">
    <text evidence="5">Belongs to the nucleobindin family.</text>
</comment>
<keyword evidence="6" id="KW-0963">Cytoplasm</keyword>
<feature type="domain" description="EF-hand" evidence="19">
    <location>
        <begin position="285"/>
        <end position="320"/>
    </location>
</feature>
<sequence>MRAAVVCGLLFFFIYGCVAPPVTEQKKKKHDKENAEDNEIEEQAFDVEYKRYLQEVVNVLENDEDFKNRLTKADPEDIKSGNIAKDIEFVNHNVRTKLDELKRQELERLRQIAMRQYEHDNGIDRKHMKIPAHLDPNNPHTFEAEDLRKLIVQTTKDLEDADKKRKEEFKEYEMRKELEYQEQLKKLDDKNRVEAEKHHQQLMEKHREHKPLHHPGSKPQLEEVWEEQDHLSPEDFNPKTFFHLHDLDGNGHWDANEVKALFKKELDKMYDPNAPEDDIKERFEEMERMREHVFNETDTNKDQMISFQEFLDQTKRQEFEKDEGWEPLDQHPQYSQDEYQQYAKAHEEEIRRMIEQGLMPPPGMHPNAIPHSGQGYHPQDPQHFQAQQQGYHPNQHEQIPYQQHGQVPAHHQQQQLHHEQQQAQLHHQQQAQLHHEQQQAQLHHENQQAQLQHHQQQQQQYQPHQAQQQVYQQQGGHQQPAQITQQQHNQPPPPPQQYNQHPNAPAATGQVQQQVPAAPPVQVQHQVPVPQQHQQEQVHQYQPVPPQPPQAAAHISSQVPAQQHHEQVASSHH</sequence>
<evidence type="ECO:0000256" key="1">
    <source>
        <dbReference type="ARBA" id="ARBA00004170"/>
    </source>
</evidence>
<dbReference type="CDD" id="cd00051">
    <property type="entry name" value="EFh"/>
    <property type="match status" value="1"/>
</dbReference>
<keyword evidence="14" id="KW-0333">Golgi apparatus</keyword>
<keyword evidence="15" id="KW-0238">DNA-binding</keyword>
<dbReference type="InterPro" id="IPR018247">
    <property type="entry name" value="EF_Hand_1_Ca_BS"/>
</dbReference>
<evidence type="ECO:0000256" key="12">
    <source>
        <dbReference type="ARBA" id="ARBA00022737"/>
    </source>
</evidence>
<feature type="compositionally biased region" description="Low complexity" evidence="17">
    <location>
        <begin position="497"/>
        <end position="542"/>
    </location>
</feature>
<comment type="subcellular location">
    <subcellularLocation>
        <location evidence="2">Cytoplasm</location>
    </subcellularLocation>
    <subcellularLocation>
        <location evidence="3">Golgi apparatus</location>
    </subcellularLocation>
    <subcellularLocation>
        <location evidence="1">Membrane</location>
        <topology evidence="1">Peripheral membrane protein</topology>
    </subcellularLocation>
    <subcellularLocation>
        <location evidence="4">Secreted</location>
    </subcellularLocation>
</comment>
<evidence type="ECO:0000256" key="11">
    <source>
        <dbReference type="ARBA" id="ARBA00022729"/>
    </source>
</evidence>
<evidence type="ECO:0000256" key="2">
    <source>
        <dbReference type="ARBA" id="ARBA00004496"/>
    </source>
</evidence>
<dbReference type="AlphaFoldDB" id="A0A1D2MUX5"/>
<keyword evidence="12" id="KW-0677">Repeat</keyword>
<dbReference type="PANTHER" id="PTHR19237:SF20">
    <property type="entry name" value="NUCLEOBINDIN 1"/>
    <property type="match status" value="1"/>
</dbReference>
<dbReference type="SUPFAM" id="SSF47473">
    <property type="entry name" value="EF-hand"/>
    <property type="match status" value="1"/>
</dbReference>
<keyword evidence="13" id="KW-0106">Calcium</keyword>
<feature type="compositionally biased region" description="Basic residues" evidence="17">
    <location>
        <begin position="207"/>
        <end position="216"/>
    </location>
</feature>
<feature type="region of interest" description="Disordered" evidence="17">
    <location>
        <begin position="190"/>
        <end position="218"/>
    </location>
</feature>
<feature type="compositionally biased region" description="Polar residues" evidence="17">
    <location>
        <begin position="390"/>
        <end position="401"/>
    </location>
</feature>
<evidence type="ECO:0000256" key="8">
    <source>
        <dbReference type="ARBA" id="ARBA00022553"/>
    </source>
</evidence>
<keyword evidence="11 18" id="KW-0732">Signal</keyword>
<feature type="compositionally biased region" description="Low complexity" evidence="17">
    <location>
        <begin position="402"/>
        <end position="432"/>
    </location>
</feature>
<accession>A0A1D2MUX5</accession>
<keyword evidence="10" id="KW-0479">Metal-binding</keyword>
<evidence type="ECO:0000256" key="14">
    <source>
        <dbReference type="ARBA" id="ARBA00023034"/>
    </source>
</evidence>
<evidence type="ECO:0000256" key="17">
    <source>
        <dbReference type="SAM" id="MobiDB-lite"/>
    </source>
</evidence>
<dbReference type="OMA" id="QETDTNH"/>
<proteinExistence type="inferred from homology"/>
<dbReference type="InterPro" id="IPR057576">
    <property type="entry name" value="NUCB1_N"/>
</dbReference>
<feature type="signal peptide" evidence="18">
    <location>
        <begin position="1"/>
        <end position="19"/>
    </location>
</feature>
<dbReference type="PANTHER" id="PTHR19237">
    <property type="entry name" value="NUCLEOBINDIN"/>
    <property type="match status" value="1"/>
</dbReference>
<evidence type="ECO:0000259" key="19">
    <source>
        <dbReference type="PROSITE" id="PS50222"/>
    </source>
</evidence>
<dbReference type="PROSITE" id="PS00018">
    <property type="entry name" value="EF_HAND_1"/>
    <property type="match status" value="1"/>
</dbReference>
<evidence type="ECO:0000256" key="10">
    <source>
        <dbReference type="ARBA" id="ARBA00022723"/>
    </source>
</evidence>
<feature type="compositionally biased region" description="Basic and acidic residues" evidence="17">
    <location>
        <begin position="190"/>
        <end position="206"/>
    </location>
</feature>